<dbReference type="InterPro" id="IPR036291">
    <property type="entry name" value="NAD(P)-bd_dom_sf"/>
</dbReference>
<dbReference type="EMBL" id="PUHQ01000032">
    <property type="protein sequence ID" value="KAG0661696.1"/>
    <property type="molecule type" value="Genomic_DNA"/>
</dbReference>
<dbReference type="Proteomes" id="UP000777482">
    <property type="component" value="Unassembled WGS sequence"/>
</dbReference>
<dbReference type="SUPFAM" id="SSF51735">
    <property type="entry name" value="NAD(P)-binding Rossmann-fold domains"/>
    <property type="match status" value="1"/>
</dbReference>
<evidence type="ECO:0000259" key="2">
    <source>
        <dbReference type="SMART" id="SM00829"/>
    </source>
</evidence>
<sequence>MSIPSSYKTYILAKKPVGEINDETFRLEERQIPELEDGQVLAKTLYLSNDPAQRTWIDPSVVKDRAYGPCPDEGDPMPSSFLGRVVKSRSDKWKEGDWIVSLGSWSEYQVVSGDRSFPARTLEGQSESIALSALGMTTMTAYCGLTEVGLVKKEDTVVISGAAGATGGAAVQIAKKIFGCKRVIGIAGGPEKCAWVKKLGADECLDYRSSTFNEDLVKATDGYVNVYFDNVGGSILNAMFARMARFSRIIACGAISSYNSDEPVDLRNWFNIISMRITVRGFIVTDFMAKWGEAATEVQKAIADGRFLTEGTETKVKSKFEDIPKTWTGLFKGQNQGKLVTELV</sequence>
<protein>
    <recommendedName>
        <fullName evidence="2">Enoyl reductase (ER) domain-containing protein</fullName>
    </recommendedName>
</protein>
<dbReference type="Pfam" id="PF00107">
    <property type="entry name" value="ADH_zinc_N"/>
    <property type="match status" value="1"/>
</dbReference>
<keyword evidence="4" id="KW-1185">Reference proteome</keyword>
<dbReference type="SUPFAM" id="SSF50129">
    <property type="entry name" value="GroES-like"/>
    <property type="match status" value="1"/>
</dbReference>
<dbReference type="SMART" id="SM00829">
    <property type="entry name" value="PKS_ER"/>
    <property type="match status" value="1"/>
</dbReference>
<evidence type="ECO:0000313" key="3">
    <source>
        <dbReference type="EMBL" id="KAG0661696.1"/>
    </source>
</evidence>
<feature type="domain" description="Enoyl reductase (ER)" evidence="2">
    <location>
        <begin position="18"/>
        <end position="341"/>
    </location>
</feature>
<proteinExistence type="predicted"/>
<evidence type="ECO:0000313" key="4">
    <source>
        <dbReference type="Proteomes" id="UP000777482"/>
    </source>
</evidence>
<dbReference type="Pfam" id="PF16884">
    <property type="entry name" value="ADH_N_2"/>
    <property type="match status" value="1"/>
</dbReference>
<dbReference type="CDD" id="cd05288">
    <property type="entry name" value="PGDH"/>
    <property type="match status" value="1"/>
</dbReference>
<dbReference type="InterPro" id="IPR011032">
    <property type="entry name" value="GroES-like_sf"/>
</dbReference>
<organism evidence="3 4">
    <name type="scientific">Rhodotorula mucilaginosa</name>
    <name type="common">Yeast</name>
    <name type="synonym">Rhodotorula rubra</name>
    <dbReference type="NCBI Taxonomy" id="5537"/>
    <lineage>
        <taxon>Eukaryota</taxon>
        <taxon>Fungi</taxon>
        <taxon>Dikarya</taxon>
        <taxon>Basidiomycota</taxon>
        <taxon>Pucciniomycotina</taxon>
        <taxon>Microbotryomycetes</taxon>
        <taxon>Sporidiobolales</taxon>
        <taxon>Sporidiobolaceae</taxon>
        <taxon>Rhodotorula</taxon>
    </lineage>
</organism>
<dbReference type="PANTHER" id="PTHR43205">
    <property type="entry name" value="PROSTAGLANDIN REDUCTASE"/>
    <property type="match status" value="1"/>
</dbReference>
<dbReference type="AlphaFoldDB" id="A0A9P6W223"/>
<dbReference type="FunFam" id="3.40.50.720:FF:000121">
    <property type="entry name" value="Prostaglandin reductase 2"/>
    <property type="match status" value="1"/>
</dbReference>
<dbReference type="InterPro" id="IPR045010">
    <property type="entry name" value="MDR_fam"/>
</dbReference>
<comment type="caution">
    <text evidence="3">The sequence shown here is derived from an EMBL/GenBank/DDBJ whole genome shotgun (WGS) entry which is preliminary data.</text>
</comment>
<dbReference type="PANTHER" id="PTHR43205:SF19">
    <property type="entry name" value="ENOYL REDUCTASE (ER) DOMAIN-CONTAINING PROTEIN"/>
    <property type="match status" value="1"/>
</dbReference>
<evidence type="ECO:0000256" key="1">
    <source>
        <dbReference type="ARBA" id="ARBA00023002"/>
    </source>
</evidence>
<dbReference type="GO" id="GO:0016628">
    <property type="term" value="F:oxidoreductase activity, acting on the CH-CH group of donors, NAD or NADP as acceptor"/>
    <property type="evidence" value="ECO:0007669"/>
    <property type="project" value="InterPro"/>
</dbReference>
<name>A0A9P6W223_RHOMI</name>
<reference evidence="3 4" key="1">
    <citation type="submission" date="2020-11" db="EMBL/GenBank/DDBJ databases">
        <title>Kefir isolates.</title>
        <authorList>
            <person name="Marcisauskas S."/>
            <person name="Kim Y."/>
            <person name="Blasche S."/>
        </authorList>
    </citation>
    <scope>NUCLEOTIDE SEQUENCE [LARGE SCALE GENOMIC DNA]</scope>
    <source>
        <strain evidence="3 4">KR</strain>
    </source>
</reference>
<dbReference type="Gene3D" id="3.90.180.10">
    <property type="entry name" value="Medium-chain alcohol dehydrogenases, catalytic domain"/>
    <property type="match status" value="1"/>
</dbReference>
<dbReference type="Gene3D" id="3.40.50.720">
    <property type="entry name" value="NAD(P)-binding Rossmann-like Domain"/>
    <property type="match status" value="1"/>
</dbReference>
<dbReference type="InterPro" id="IPR020843">
    <property type="entry name" value="ER"/>
</dbReference>
<dbReference type="InterPro" id="IPR041694">
    <property type="entry name" value="ADH_N_2"/>
</dbReference>
<keyword evidence="1" id="KW-0560">Oxidoreductase</keyword>
<dbReference type="InterPro" id="IPR013149">
    <property type="entry name" value="ADH-like_C"/>
</dbReference>
<dbReference type="OrthoDB" id="809632at2759"/>
<accession>A0A9P6W223</accession>
<gene>
    <name evidence="3" type="ORF">C6P46_003798</name>
</gene>